<dbReference type="Proteomes" id="UP000295793">
    <property type="component" value="Unassembled WGS sequence"/>
</dbReference>
<sequence>MTAYSVTLSHCEQFLHSLGADNLPRKKISAMTSENRACFAKVIRAQLRGLANLPYGLGLDRAVYLELLQAVDIEPLTLMDDRWQNRMSMSQKQRSEILNNLINLRMAERNSLVELLIQHANDLSPYATQAAVVVATACLNPAHLWKTLGLDSREELKMWLTHNFPTLTAMNTDNMRWKRFFYLQLCKGEGDYVCMAPTCNECTSYEECFVTE</sequence>
<name>A0A4R3HZP8_9GAMM</name>
<dbReference type="OrthoDB" id="192277at2"/>
<dbReference type="InterPro" id="IPR006975">
    <property type="entry name" value="NifQ"/>
</dbReference>
<organism evidence="1 2">
    <name type="scientific">Reinekea marinisedimentorum</name>
    <dbReference type="NCBI Taxonomy" id="230495"/>
    <lineage>
        <taxon>Bacteria</taxon>
        <taxon>Pseudomonadati</taxon>
        <taxon>Pseudomonadota</taxon>
        <taxon>Gammaproteobacteria</taxon>
        <taxon>Oceanospirillales</taxon>
        <taxon>Saccharospirillaceae</taxon>
        <taxon>Reinekea</taxon>
    </lineage>
</organism>
<keyword evidence="2" id="KW-1185">Reference proteome</keyword>
<proteinExistence type="predicted"/>
<dbReference type="RefSeq" id="WP_132702670.1">
    <property type="nucleotide sequence ID" value="NZ_SLZR01000014.1"/>
</dbReference>
<comment type="caution">
    <text evidence="1">The sequence shown here is derived from an EMBL/GenBank/DDBJ whole genome shotgun (WGS) entry which is preliminary data.</text>
</comment>
<dbReference type="EMBL" id="SLZR01000014">
    <property type="protein sequence ID" value="TCS38887.1"/>
    <property type="molecule type" value="Genomic_DNA"/>
</dbReference>
<evidence type="ECO:0000313" key="2">
    <source>
        <dbReference type="Proteomes" id="UP000295793"/>
    </source>
</evidence>
<dbReference type="GO" id="GO:0030151">
    <property type="term" value="F:molybdenum ion binding"/>
    <property type="evidence" value="ECO:0007669"/>
    <property type="project" value="InterPro"/>
</dbReference>
<accession>A0A4R3HZP8</accession>
<protein>
    <submittedName>
        <fullName evidence="1">Nitrogen fixation protein NifQ</fullName>
    </submittedName>
</protein>
<gene>
    <name evidence="1" type="ORF">BCF53_11452</name>
</gene>
<evidence type="ECO:0000313" key="1">
    <source>
        <dbReference type="EMBL" id="TCS38887.1"/>
    </source>
</evidence>
<dbReference type="AlphaFoldDB" id="A0A4R3HZP8"/>
<dbReference type="GO" id="GO:0009399">
    <property type="term" value="P:nitrogen fixation"/>
    <property type="evidence" value="ECO:0007669"/>
    <property type="project" value="InterPro"/>
</dbReference>
<dbReference type="Pfam" id="PF04891">
    <property type="entry name" value="NifQ"/>
    <property type="match status" value="1"/>
</dbReference>
<reference evidence="1 2" key="1">
    <citation type="submission" date="2019-03" db="EMBL/GenBank/DDBJ databases">
        <title>Genomic Encyclopedia of Archaeal and Bacterial Type Strains, Phase II (KMG-II): from individual species to whole genera.</title>
        <authorList>
            <person name="Goeker M."/>
        </authorList>
    </citation>
    <scope>NUCLEOTIDE SEQUENCE [LARGE SCALE GENOMIC DNA]</scope>
    <source>
        <strain evidence="1 2">DSM 15388</strain>
    </source>
</reference>